<evidence type="ECO:0000313" key="2">
    <source>
        <dbReference type="Proteomes" id="UP000676169"/>
    </source>
</evidence>
<keyword evidence="2" id="KW-1185">Reference proteome</keyword>
<dbReference type="RefSeq" id="WP_211630912.1">
    <property type="nucleotide sequence ID" value="NZ_CP073100.1"/>
</dbReference>
<dbReference type="KEGG" id="lamb:KBB96_18160"/>
<evidence type="ECO:0000313" key="1">
    <source>
        <dbReference type="EMBL" id="QUE50773.1"/>
    </source>
</evidence>
<dbReference type="AlphaFoldDB" id="A0A975IZC5"/>
<organism evidence="1 2">
    <name type="scientific">Luteolibacter ambystomatis</name>
    <dbReference type="NCBI Taxonomy" id="2824561"/>
    <lineage>
        <taxon>Bacteria</taxon>
        <taxon>Pseudomonadati</taxon>
        <taxon>Verrucomicrobiota</taxon>
        <taxon>Verrucomicrobiia</taxon>
        <taxon>Verrucomicrobiales</taxon>
        <taxon>Verrucomicrobiaceae</taxon>
        <taxon>Luteolibacter</taxon>
    </lineage>
</organism>
<protein>
    <submittedName>
        <fullName evidence="1">Uncharacterized protein</fullName>
    </submittedName>
</protein>
<proteinExistence type="predicted"/>
<dbReference type="EMBL" id="CP073100">
    <property type="protein sequence ID" value="QUE50773.1"/>
    <property type="molecule type" value="Genomic_DNA"/>
</dbReference>
<name>A0A975IZC5_9BACT</name>
<reference evidence="1" key="1">
    <citation type="submission" date="2021-04" db="EMBL/GenBank/DDBJ databases">
        <title>Luteolibacter sp. 32A isolated from the skin of an Anderson's salamander (Ambystoma andersonii).</title>
        <authorList>
            <person name="Spergser J."/>
            <person name="Busse H.-J."/>
        </authorList>
    </citation>
    <scope>NUCLEOTIDE SEQUENCE</scope>
    <source>
        <strain evidence="1">32A</strain>
    </source>
</reference>
<gene>
    <name evidence="1" type="ORF">KBB96_18160</name>
</gene>
<dbReference type="Proteomes" id="UP000676169">
    <property type="component" value="Chromosome"/>
</dbReference>
<accession>A0A975IZC5</accession>
<sequence length="372" mass="41685">MTEKDRNKLAKAGFATPRGGAKGAYQNHVVRSNRVIVPFEKLGVVPLDEFRDGYVVRLFPDQYFQSRGLPKREFVAEDAPVKVGENAFILYGSHAALADFPPIPGWRVRRLLQDGVEVAKRRGVVTDDGHYVLRIPKLGRNPKRVEGPPQGIFAPEYAHEEANFLSKCVLAWLIIHSVHSPYTTHQASHLREILRSEGLLSDRQWESRGVMRHALTACPLCTRFIRYGELHDMLALDEEDALENAGLQVEGATRSTIVNLFHLEPLRYDRLDHVASSVAWGHATCNTKLGQRKCYSIEELIEQGAKVGLILEDTVETFGWLSPGWEMLRSARGAVWIRICPDRGEGVDEGPLGPPAQEEHTLFDQLDGTQIG</sequence>